<evidence type="ECO:0000256" key="1">
    <source>
        <dbReference type="ARBA" id="ARBA00023015"/>
    </source>
</evidence>
<dbReference type="EMBL" id="JACSQD010000002">
    <property type="protein sequence ID" value="MBD7994939.1"/>
    <property type="molecule type" value="Genomic_DNA"/>
</dbReference>
<evidence type="ECO:0000313" key="7">
    <source>
        <dbReference type="Proteomes" id="UP000609874"/>
    </source>
</evidence>
<keyword evidence="3" id="KW-0804">Transcription</keyword>
<evidence type="ECO:0000256" key="2">
    <source>
        <dbReference type="ARBA" id="ARBA00023125"/>
    </source>
</evidence>
<organism evidence="6 7">
    <name type="scientific">Arthrobacter gallicola</name>
    <dbReference type="NCBI Taxonomy" id="2762225"/>
    <lineage>
        <taxon>Bacteria</taxon>
        <taxon>Bacillati</taxon>
        <taxon>Actinomycetota</taxon>
        <taxon>Actinomycetes</taxon>
        <taxon>Micrococcales</taxon>
        <taxon>Micrococcaceae</taxon>
        <taxon>Arthrobacter</taxon>
    </lineage>
</organism>
<evidence type="ECO:0000256" key="3">
    <source>
        <dbReference type="ARBA" id="ARBA00023163"/>
    </source>
</evidence>
<dbReference type="Pfam" id="PF00440">
    <property type="entry name" value="TetR_N"/>
    <property type="match status" value="1"/>
</dbReference>
<keyword evidence="2 4" id="KW-0238">DNA-binding</keyword>
<keyword evidence="1" id="KW-0805">Transcription regulation</keyword>
<gene>
    <name evidence="6" type="ORF">H9639_06465</name>
</gene>
<evidence type="ECO:0000256" key="4">
    <source>
        <dbReference type="PROSITE-ProRule" id="PRU00335"/>
    </source>
</evidence>
<dbReference type="RefSeq" id="WP_191807284.1">
    <property type="nucleotide sequence ID" value="NZ_JACSQD010000002.1"/>
</dbReference>
<feature type="domain" description="HTH tetR-type" evidence="5">
    <location>
        <begin position="18"/>
        <end position="78"/>
    </location>
</feature>
<protein>
    <submittedName>
        <fullName evidence="6">TetR/AcrR family transcriptional regulator</fullName>
    </submittedName>
</protein>
<dbReference type="SUPFAM" id="SSF46689">
    <property type="entry name" value="Homeodomain-like"/>
    <property type="match status" value="1"/>
</dbReference>
<keyword evidence="7" id="KW-1185">Reference proteome</keyword>
<dbReference type="PANTHER" id="PTHR30055">
    <property type="entry name" value="HTH-TYPE TRANSCRIPTIONAL REGULATOR RUTR"/>
    <property type="match status" value="1"/>
</dbReference>
<feature type="DNA-binding region" description="H-T-H motif" evidence="4">
    <location>
        <begin position="41"/>
        <end position="60"/>
    </location>
</feature>
<dbReference type="Proteomes" id="UP000609874">
    <property type="component" value="Unassembled WGS sequence"/>
</dbReference>
<sequence length="208" mass="22251">MSPSPSRAERLPQQERSRRTWDRVLEAGTELVAEEGWSGLTITGVCRRAGVTAPSIYARVDGKAGLFLAVHERQLAQMRVTEDELIARYVRDGAPAEQAAAAAATVIAGVFEIHGKMLRSLIDRSAHDSQMLDRGSAASRALLSRLAEHIPLDEGRTWMLLRAVYAACVMRTMYGASLLQPAGSGGPSLEEEAVSLARTIASAGAVPG</sequence>
<dbReference type="InterPro" id="IPR001647">
    <property type="entry name" value="HTH_TetR"/>
</dbReference>
<dbReference type="InterPro" id="IPR009057">
    <property type="entry name" value="Homeodomain-like_sf"/>
</dbReference>
<dbReference type="InterPro" id="IPR050109">
    <property type="entry name" value="HTH-type_TetR-like_transc_reg"/>
</dbReference>
<reference evidence="6 7" key="1">
    <citation type="submission" date="2020-08" db="EMBL/GenBank/DDBJ databases">
        <title>A Genomic Blueprint of the Chicken Gut Microbiome.</title>
        <authorList>
            <person name="Gilroy R."/>
            <person name="Ravi A."/>
            <person name="Getino M."/>
            <person name="Pursley I."/>
            <person name="Horton D.L."/>
            <person name="Alikhan N.-F."/>
            <person name="Baker D."/>
            <person name="Gharbi K."/>
            <person name="Hall N."/>
            <person name="Watson M."/>
            <person name="Adriaenssens E.M."/>
            <person name="Foster-Nyarko E."/>
            <person name="Jarju S."/>
            <person name="Secka A."/>
            <person name="Antonio M."/>
            <person name="Oren A."/>
            <person name="Chaudhuri R."/>
            <person name="La Ragione R.M."/>
            <person name="Hildebrand F."/>
            <person name="Pallen M.J."/>
        </authorList>
    </citation>
    <scope>NUCLEOTIDE SEQUENCE [LARGE SCALE GENOMIC DNA]</scope>
    <source>
        <strain evidence="6 7">Sa2CUA1</strain>
    </source>
</reference>
<dbReference type="PROSITE" id="PS50977">
    <property type="entry name" value="HTH_TETR_2"/>
    <property type="match status" value="1"/>
</dbReference>
<dbReference type="Gene3D" id="1.10.357.10">
    <property type="entry name" value="Tetracycline Repressor, domain 2"/>
    <property type="match status" value="1"/>
</dbReference>
<dbReference type="PANTHER" id="PTHR30055:SF234">
    <property type="entry name" value="HTH-TYPE TRANSCRIPTIONAL REGULATOR BETI"/>
    <property type="match status" value="1"/>
</dbReference>
<comment type="caution">
    <text evidence="6">The sequence shown here is derived from an EMBL/GenBank/DDBJ whole genome shotgun (WGS) entry which is preliminary data.</text>
</comment>
<proteinExistence type="predicted"/>
<evidence type="ECO:0000313" key="6">
    <source>
        <dbReference type="EMBL" id="MBD7994939.1"/>
    </source>
</evidence>
<evidence type="ECO:0000259" key="5">
    <source>
        <dbReference type="PROSITE" id="PS50977"/>
    </source>
</evidence>
<name>A0ABR8UQV2_9MICC</name>
<accession>A0ABR8UQV2</accession>